<evidence type="ECO:0000313" key="3">
    <source>
        <dbReference type="Proteomes" id="UP000051494"/>
    </source>
</evidence>
<name>A0A0Q9YV13_9GAMM</name>
<evidence type="ECO:0000313" key="2">
    <source>
        <dbReference type="EMBL" id="MCS5708467.1"/>
    </source>
</evidence>
<reference evidence="2" key="2">
    <citation type="journal article" date="2016" name="Genome Announc.">
        <title>Draft Genome Sequences of Two Novel Amoeba-Resistant Intranuclear Bacteria, 'Candidatus Berkiella cookevillensis' and 'Candidatus Berkiella aquae'.</title>
        <authorList>
            <person name="Mehari Y.T."/>
            <person name="Arivett B.A."/>
            <person name="Farone A.L."/>
            <person name="Gunderson J.H."/>
            <person name="Farone M.B."/>
        </authorList>
    </citation>
    <scope>NUCLEOTIDE SEQUENCE</scope>
    <source>
        <strain evidence="2">CC99</strain>
    </source>
</reference>
<dbReference type="EMBL" id="LKHV02000001">
    <property type="protein sequence ID" value="MCS5708467.1"/>
    <property type="molecule type" value="Genomic_DNA"/>
</dbReference>
<dbReference type="AlphaFoldDB" id="A0A0Q9YV13"/>
<dbReference type="Proteomes" id="UP000051494">
    <property type="component" value="Unassembled WGS sequence"/>
</dbReference>
<gene>
    <name evidence="1" type="ORF">CC99x_00176</name>
    <name evidence="2" type="ORF">CC99x_006050</name>
</gene>
<sequence length="80" mass="8534">MRVLSNQEQTFVSGANSINLLIPVDPNAPINFSTGFQAGVDTVGATAGFLIGIPCAFVILPAQSIYYLGYNIYEAISSYK</sequence>
<organism evidence="1">
    <name type="scientific">Candidatus Berkiella cookevillensis</name>
    <dbReference type="NCBI Taxonomy" id="437022"/>
    <lineage>
        <taxon>Bacteria</taxon>
        <taxon>Pseudomonadati</taxon>
        <taxon>Pseudomonadota</taxon>
        <taxon>Gammaproteobacteria</taxon>
        <taxon>Candidatus Berkiellales</taxon>
        <taxon>Candidatus Berkiellaceae</taxon>
        <taxon>Candidatus Berkiella</taxon>
    </lineage>
</organism>
<proteinExistence type="predicted"/>
<dbReference type="EMBL" id="LKHV01000001">
    <property type="protein sequence ID" value="KRG19955.1"/>
    <property type="molecule type" value="Genomic_DNA"/>
</dbReference>
<dbReference type="STRING" id="437022.CC99x_00176"/>
<comment type="caution">
    <text evidence="1">The sequence shown here is derived from an EMBL/GenBank/DDBJ whole genome shotgun (WGS) entry which is preliminary data.</text>
</comment>
<accession>A0A0Q9YV13</accession>
<reference evidence="1" key="1">
    <citation type="submission" date="2015-09" db="EMBL/GenBank/DDBJ databases">
        <title>Draft Genome Sequences of Two Novel Amoeba-resistant Intranuclear Bacteria, Candidatus Berkiella cookevillensis and Candidatus Berkiella aquae.</title>
        <authorList>
            <person name="Mehari Y.T."/>
            <person name="Arivett B.A."/>
            <person name="Farone A.L."/>
            <person name="Gunderson J.H."/>
            <person name="Farone M.B."/>
        </authorList>
    </citation>
    <scope>NUCLEOTIDE SEQUENCE [LARGE SCALE GENOMIC DNA]</scope>
    <source>
        <strain evidence="1">CC99</strain>
    </source>
</reference>
<reference evidence="2" key="3">
    <citation type="submission" date="2021-06" db="EMBL/GenBank/DDBJ databases">
        <title>Genomic Description and Analysis of Intracellular Bacteria, Candidatus Berkiella cookevillensis and Candidatus Berkiella aquae.</title>
        <authorList>
            <person name="Kidane D.T."/>
            <person name="Mehari Y.T."/>
            <person name="Rice F.C."/>
            <person name="Arivett B.A."/>
            <person name="Farone A.L."/>
            <person name="Berk S.G."/>
            <person name="Farone M.B."/>
        </authorList>
    </citation>
    <scope>NUCLEOTIDE SEQUENCE</scope>
    <source>
        <strain evidence="2">CC99</strain>
    </source>
</reference>
<evidence type="ECO:0000313" key="1">
    <source>
        <dbReference type="EMBL" id="KRG19955.1"/>
    </source>
</evidence>
<dbReference type="RefSeq" id="WP_057622682.1">
    <property type="nucleotide sequence ID" value="NZ_LKHV02000001.1"/>
</dbReference>
<protein>
    <submittedName>
        <fullName evidence="1">Uncharacterized protein</fullName>
    </submittedName>
</protein>
<keyword evidence="3" id="KW-1185">Reference proteome</keyword>